<proteinExistence type="predicted"/>
<comment type="caution">
    <text evidence="1">The sequence shown here is derived from an EMBL/GenBank/DDBJ whole genome shotgun (WGS) entry which is preliminary data.</text>
</comment>
<evidence type="ECO:0000313" key="1">
    <source>
        <dbReference type="EMBL" id="KAH7835300.1"/>
    </source>
</evidence>
<sequence>MSCNICHKKTYEPISTIFTCESCQRKNVTAEPWCCVRVELGDATGDLPATLFGRHAEKVLACEAKALFNLDIEGQLDLMERWSTEWTITEFIFHVKVAQRRNSLRLDVMGVDDV</sequence>
<gene>
    <name evidence="1" type="ORF">Vadar_024883</name>
</gene>
<dbReference type="Proteomes" id="UP000828048">
    <property type="component" value="Chromosome 2"/>
</dbReference>
<name>A0ACB7X3Y1_9ERIC</name>
<organism evidence="1 2">
    <name type="scientific">Vaccinium darrowii</name>
    <dbReference type="NCBI Taxonomy" id="229202"/>
    <lineage>
        <taxon>Eukaryota</taxon>
        <taxon>Viridiplantae</taxon>
        <taxon>Streptophyta</taxon>
        <taxon>Embryophyta</taxon>
        <taxon>Tracheophyta</taxon>
        <taxon>Spermatophyta</taxon>
        <taxon>Magnoliopsida</taxon>
        <taxon>eudicotyledons</taxon>
        <taxon>Gunneridae</taxon>
        <taxon>Pentapetalae</taxon>
        <taxon>asterids</taxon>
        <taxon>Ericales</taxon>
        <taxon>Ericaceae</taxon>
        <taxon>Vaccinioideae</taxon>
        <taxon>Vaccinieae</taxon>
        <taxon>Vaccinium</taxon>
    </lineage>
</organism>
<dbReference type="EMBL" id="CM037152">
    <property type="protein sequence ID" value="KAH7835300.1"/>
    <property type="molecule type" value="Genomic_DNA"/>
</dbReference>
<evidence type="ECO:0000313" key="2">
    <source>
        <dbReference type="Proteomes" id="UP000828048"/>
    </source>
</evidence>
<reference evidence="1 2" key="1">
    <citation type="journal article" date="2021" name="Hortic Res">
        <title>High-quality reference genome and annotation aids understanding of berry development for evergreen blueberry (Vaccinium darrowii).</title>
        <authorList>
            <person name="Yu J."/>
            <person name="Hulse-Kemp A.M."/>
            <person name="Babiker E."/>
            <person name="Staton M."/>
        </authorList>
    </citation>
    <scope>NUCLEOTIDE SEQUENCE [LARGE SCALE GENOMIC DNA]</scope>
    <source>
        <strain evidence="2">cv. NJ 8807/NJ 8810</strain>
        <tissue evidence="1">Young leaf</tissue>
    </source>
</reference>
<protein>
    <submittedName>
        <fullName evidence="1">Uncharacterized protein</fullName>
    </submittedName>
</protein>
<keyword evidence="2" id="KW-1185">Reference proteome</keyword>
<accession>A0ACB7X3Y1</accession>